<dbReference type="STRING" id="135651.G0ME75"/>
<name>G0ME75_CAEBE</name>
<evidence type="ECO:0000313" key="1">
    <source>
        <dbReference type="EMBL" id="EGT51952.1"/>
    </source>
</evidence>
<accession>G0ME75</accession>
<dbReference type="OrthoDB" id="5844743at2759"/>
<reference evidence="2" key="1">
    <citation type="submission" date="2011-07" db="EMBL/GenBank/DDBJ databases">
        <authorList>
            <consortium name="Caenorhabditis brenneri Sequencing and Analysis Consortium"/>
            <person name="Wilson R.K."/>
        </authorList>
    </citation>
    <scope>NUCLEOTIDE SEQUENCE [LARGE SCALE GENOMIC DNA]</scope>
    <source>
        <strain evidence="2">PB2801</strain>
    </source>
</reference>
<dbReference type="InParanoid" id="G0ME75"/>
<keyword evidence="2" id="KW-1185">Reference proteome</keyword>
<gene>
    <name evidence="1" type="ORF">CAEBREN_19966</name>
</gene>
<proteinExistence type="predicted"/>
<organism evidence="2">
    <name type="scientific">Caenorhabditis brenneri</name>
    <name type="common">Nematode worm</name>
    <dbReference type="NCBI Taxonomy" id="135651"/>
    <lineage>
        <taxon>Eukaryota</taxon>
        <taxon>Metazoa</taxon>
        <taxon>Ecdysozoa</taxon>
        <taxon>Nematoda</taxon>
        <taxon>Chromadorea</taxon>
        <taxon>Rhabditida</taxon>
        <taxon>Rhabditina</taxon>
        <taxon>Rhabditomorpha</taxon>
        <taxon>Rhabditoidea</taxon>
        <taxon>Rhabditidae</taxon>
        <taxon>Peloderinae</taxon>
        <taxon>Caenorhabditis</taxon>
    </lineage>
</organism>
<sequence length="266" mass="30021">MFTPYAVRGILNKYYKKEKAIDISTICDLIAYISLLGPIPRNVSFEILNLIENLTVDQIVPIPIINSLRSNLFDQTRNRQQLATTLGNLSDRLPSALNYTQLEEIKIVVSADYQKWLKVLGKFAESTSKYPIYVDSENLYIQPVNRSNVALITFYDYESKIVLIAQIHQSSQFDLESLKTEIQLLSKSHKFATFDREKMLESMLKGEASEIINLQRQGESLQKAASRVGIKLHKGQTMSDCIPTPCHRHATVTAILPLAPATSAET</sequence>
<evidence type="ECO:0000313" key="2">
    <source>
        <dbReference type="Proteomes" id="UP000008068"/>
    </source>
</evidence>
<dbReference type="EMBL" id="GL379791">
    <property type="protein sequence ID" value="EGT51952.1"/>
    <property type="molecule type" value="Genomic_DNA"/>
</dbReference>
<protein>
    <submittedName>
        <fullName evidence="1">Uncharacterized protein</fullName>
    </submittedName>
</protein>
<dbReference type="HOGENOM" id="CLU_1046725_0_0_1"/>
<dbReference type="OMA" id="RTWEKEC"/>
<dbReference type="AlphaFoldDB" id="G0ME75"/>
<dbReference type="Proteomes" id="UP000008068">
    <property type="component" value="Unassembled WGS sequence"/>
</dbReference>